<evidence type="ECO:0000313" key="3">
    <source>
        <dbReference type="Proteomes" id="UP000799779"/>
    </source>
</evidence>
<reference evidence="2" key="1">
    <citation type="journal article" date="2020" name="Stud. Mycol.">
        <title>101 Dothideomycetes genomes: a test case for predicting lifestyles and emergence of pathogens.</title>
        <authorList>
            <person name="Haridas S."/>
            <person name="Albert R."/>
            <person name="Binder M."/>
            <person name="Bloem J."/>
            <person name="Labutti K."/>
            <person name="Salamov A."/>
            <person name="Andreopoulos B."/>
            <person name="Baker S."/>
            <person name="Barry K."/>
            <person name="Bills G."/>
            <person name="Bluhm B."/>
            <person name="Cannon C."/>
            <person name="Castanera R."/>
            <person name="Culley D."/>
            <person name="Daum C."/>
            <person name="Ezra D."/>
            <person name="Gonzalez J."/>
            <person name="Henrissat B."/>
            <person name="Kuo A."/>
            <person name="Liang C."/>
            <person name="Lipzen A."/>
            <person name="Lutzoni F."/>
            <person name="Magnuson J."/>
            <person name="Mondo S."/>
            <person name="Nolan M."/>
            <person name="Ohm R."/>
            <person name="Pangilinan J."/>
            <person name="Park H.-J."/>
            <person name="Ramirez L."/>
            <person name="Alfaro M."/>
            <person name="Sun H."/>
            <person name="Tritt A."/>
            <person name="Yoshinaga Y."/>
            <person name="Zwiers L.-H."/>
            <person name="Turgeon B."/>
            <person name="Goodwin S."/>
            <person name="Spatafora J."/>
            <person name="Crous P."/>
            <person name="Grigoriev I."/>
        </authorList>
    </citation>
    <scope>NUCLEOTIDE SEQUENCE</scope>
    <source>
        <strain evidence="2">CBS 123094</strain>
    </source>
</reference>
<dbReference type="AlphaFoldDB" id="A0A6A5W7K2"/>
<organism evidence="2 3">
    <name type="scientific">Amniculicola lignicola CBS 123094</name>
    <dbReference type="NCBI Taxonomy" id="1392246"/>
    <lineage>
        <taxon>Eukaryota</taxon>
        <taxon>Fungi</taxon>
        <taxon>Dikarya</taxon>
        <taxon>Ascomycota</taxon>
        <taxon>Pezizomycotina</taxon>
        <taxon>Dothideomycetes</taxon>
        <taxon>Pleosporomycetidae</taxon>
        <taxon>Pleosporales</taxon>
        <taxon>Amniculicolaceae</taxon>
        <taxon>Amniculicola</taxon>
    </lineage>
</organism>
<dbReference type="EMBL" id="ML977615">
    <property type="protein sequence ID" value="KAF1997327.1"/>
    <property type="molecule type" value="Genomic_DNA"/>
</dbReference>
<feature type="region of interest" description="Disordered" evidence="1">
    <location>
        <begin position="191"/>
        <end position="213"/>
    </location>
</feature>
<accession>A0A6A5W7K2</accession>
<gene>
    <name evidence="2" type="ORF">P154DRAFT_537299</name>
</gene>
<evidence type="ECO:0000256" key="1">
    <source>
        <dbReference type="SAM" id="MobiDB-lite"/>
    </source>
</evidence>
<sequence>MAPSTHQGGPFGHWHPAIVAAAYTLINTSNPSHQLPPPTSVSTEALNEAVSSLINTHFPILFPVHTSPVEDITLLNTHVATLKTQLALCQDDIYKVLAKQKSVADAFPPAMTFEEKRAEMRGRQVKAEFVAGEWEKRIREMEREEEKRLERLEKESWDALGRAVEGMELVEEEEEKEMLAIEAPVGMDLVEEDEQSETETKAPDVPESAAEGVDQEAYKIRLFEPRGSSAAGILFPPGCFGETDLDM</sequence>
<evidence type="ECO:0000313" key="2">
    <source>
        <dbReference type="EMBL" id="KAF1997327.1"/>
    </source>
</evidence>
<protein>
    <submittedName>
        <fullName evidence="2">Uncharacterized protein</fullName>
    </submittedName>
</protein>
<name>A0A6A5W7K2_9PLEO</name>
<proteinExistence type="predicted"/>
<dbReference type="Proteomes" id="UP000799779">
    <property type="component" value="Unassembled WGS sequence"/>
</dbReference>
<keyword evidence="3" id="KW-1185">Reference proteome</keyword>